<dbReference type="SUPFAM" id="SSF51120">
    <property type="entry name" value="beta-Roll"/>
    <property type="match status" value="1"/>
</dbReference>
<dbReference type="GO" id="GO:0006508">
    <property type="term" value="P:proteolysis"/>
    <property type="evidence" value="ECO:0007669"/>
    <property type="project" value="InterPro"/>
</dbReference>
<dbReference type="EMBL" id="LT629800">
    <property type="protein sequence ID" value="SDV05007.1"/>
    <property type="molecule type" value="Genomic_DNA"/>
</dbReference>
<dbReference type="InterPro" id="IPR011049">
    <property type="entry name" value="Serralysin-like_metalloprot_C"/>
</dbReference>
<evidence type="ECO:0000313" key="8">
    <source>
        <dbReference type="Proteomes" id="UP000325296"/>
    </source>
</evidence>
<evidence type="ECO:0000256" key="1">
    <source>
        <dbReference type="ARBA" id="ARBA00004613"/>
    </source>
</evidence>
<keyword evidence="7" id="KW-1185">Reference proteome</keyword>
<feature type="domain" description="Peptidase metallopeptidase" evidence="4">
    <location>
        <begin position="49"/>
        <end position="243"/>
    </location>
</feature>
<dbReference type="SUPFAM" id="SSF55486">
    <property type="entry name" value="Metalloproteases ('zincins'), catalytic domain"/>
    <property type="match status" value="1"/>
</dbReference>
<dbReference type="RefSeq" id="WP_065944223.1">
    <property type="nucleotide sequence ID" value="NZ_BMNU01000002.1"/>
</dbReference>
<dbReference type="Gene3D" id="2.150.10.10">
    <property type="entry name" value="Serralysin-like metalloprotease, C-terminal"/>
    <property type="match status" value="1"/>
</dbReference>
<reference evidence="5 8" key="2">
    <citation type="submission" date="2019-09" db="EMBL/GenBank/DDBJ databases">
        <title>Draft genome sequence of Pseudomonas brenneri CCUG 51514(T).</title>
        <authorList>
            <person name="Tunovic T."/>
            <person name="Pineiro-Iglesias B."/>
            <person name="Unosson C."/>
            <person name="Inganas E."/>
            <person name="Ohlen M."/>
            <person name="Cardew S."/>
            <person name="Jensie-Markopoulos S."/>
            <person name="Salva-Serra F."/>
            <person name="Jaen-Luchoro D."/>
            <person name="Svensson-Stadler L."/>
            <person name="Chun J."/>
            <person name="Moore E."/>
        </authorList>
    </citation>
    <scope>NUCLEOTIDE SEQUENCE [LARGE SCALE GENOMIC DNA]</scope>
    <source>
        <strain evidence="5 8">CCUG 51514</strain>
    </source>
</reference>
<dbReference type="Gene3D" id="3.40.390.10">
    <property type="entry name" value="Collagenase (Catalytic Domain)"/>
    <property type="match status" value="1"/>
</dbReference>
<dbReference type="SMART" id="SM00235">
    <property type="entry name" value="ZnMc"/>
    <property type="match status" value="1"/>
</dbReference>
<comment type="subcellular location">
    <subcellularLocation>
        <location evidence="1">Secreted</location>
    </subcellularLocation>
</comment>
<dbReference type="GO" id="GO:0008237">
    <property type="term" value="F:metallopeptidase activity"/>
    <property type="evidence" value="ECO:0007669"/>
    <property type="project" value="InterPro"/>
</dbReference>
<gene>
    <name evidence="5" type="ORF">F1720_14095</name>
    <name evidence="6" type="ORF">SAMN04490181_3662</name>
</gene>
<dbReference type="GO" id="GO:0005615">
    <property type="term" value="C:extracellular space"/>
    <property type="evidence" value="ECO:0007669"/>
    <property type="project" value="InterPro"/>
</dbReference>
<evidence type="ECO:0000256" key="2">
    <source>
        <dbReference type="ARBA" id="ARBA00022525"/>
    </source>
</evidence>
<evidence type="ECO:0000313" key="7">
    <source>
        <dbReference type="Proteomes" id="UP000199620"/>
    </source>
</evidence>
<dbReference type="Proteomes" id="UP000199620">
    <property type="component" value="Chromosome I"/>
</dbReference>
<protein>
    <submittedName>
        <fullName evidence="5">Serine 3-dehydrogenase</fullName>
    </submittedName>
    <submittedName>
        <fullName evidence="6">Serralysin</fullName>
    </submittedName>
</protein>
<dbReference type="AlphaFoldDB" id="A0A5B2UST8"/>
<keyword evidence="3" id="KW-0677">Repeat</keyword>
<dbReference type="CDD" id="cd04277">
    <property type="entry name" value="ZnMc_serralysin_like"/>
    <property type="match status" value="1"/>
</dbReference>
<dbReference type="GO" id="GO:0008270">
    <property type="term" value="F:zinc ion binding"/>
    <property type="evidence" value="ECO:0007669"/>
    <property type="project" value="InterPro"/>
</dbReference>
<dbReference type="GO" id="GO:0005509">
    <property type="term" value="F:calcium ion binding"/>
    <property type="evidence" value="ECO:0007669"/>
    <property type="project" value="InterPro"/>
</dbReference>
<dbReference type="Proteomes" id="UP000325296">
    <property type="component" value="Unassembled WGS sequence"/>
</dbReference>
<dbReference type="OrthoDB" id="733404at2"/>
<organism evidence="5 8">
    <name type="scientific">Pseudomonas brenneri</name>
    <dbReference type="NCBI Taxonomy" id="129817"/>
    <lineage>
        <taxon>Bacteria</taxon>
        <taxon>Pseudomonadati</taxon>
        <taxon>Pseudomonadota</taxon>
        <taxon>Gammaproteobacteria</taxon>
        <taxon>Pseudomonadales</taxon>
        <taxon>Pseudomonadaceae</taxon>
        <taxon>Pseudomonas</taxon>
    </lineage>
</organism>
<dbReference type="InterPro" id="IPR034033">
    <property type="entry name" value="Serralysin-like"/>
</dbReference>
<dbReference type="EMBL" id="VUOL01000007">
    <property type="protein sequence ID" value="KAA2229552.1"/>
    <property type="molecule type" value="Genomic_DNA"/>
</dbReference>
<sequence length="492" mass="54508">MLINQAPDRTGYEEVQRILENDKRGVTKKSADDEPSLTSAQVADRLNRSDKRWVDSNHNGRIELTYEFSTAEPNEFEKLKSDTAAAKLEKIVPMSLRQKEYVRAAQQEYADVANVTFTEKTGGGGEGHLTHRGYSAGDQATSVRGFAYYPDPKDPVHQGSLWMRNLDQTSKFGNWADDDKSTHGDNYWRSTLIHELGHSLGLEHSGSDENEKTQIPDYAENWDNYTVMSYNTPLLSDAEDTVMPVSLMMDDMQAVQSKYGANYSTRKGDTTYGFNSNTDRDHYSLKTAEDKPLFAVWDGDGWDTLDFSGFSQAQTINLNAGSFSSVGGLRNNVGIANGVTIEEARGGKGKNTLIGNDAFNVLRGGPDSDILYGGSGGAQMWGGKGGNTFVFDTTSSGKPNWVMDFTSGKDKLDFSGLRQQLGPLKFCSKLPLDHSKPQDPLNPTYISKPGDVLVSYDREFQRTLFRVDTKGDGRMDMYIDVQGKVARKDIVV</sequence>
<dbReference type="InterPro" id="IPR006026">
    <property type="entry name" value="Peptidase_Metallo"/>
</dbReference>
<accession>A0A5B2UST8</accession>
<evidence type="ECO:0000313" key="5">
    <source>
        <dbReference type="EMBL" id="KAA2229552.1"/>
    </source>
</evidence>
<dbReference type="InterPro" id="IPR013858">
    <property type="entry name" value="Peptidase_M10B_C"/>
</dbReference>
<evidence type="ECO:0000259" key="4">
    <source>
        <dbReference type="SMART" id="SM00235"/>
    </source>
</evidence>
<dbReference type="Pfam" id="PF08548">
    <property type="entry name" value="Peptidase_M10_C"/>
    <property type="match status" value="1"/>
</dbReference>
<proteinExistence type="predicted"/>
<name>A0A5B2UST8_9PSED</name>
<keyword evidence="2" id="KW-0964">Secreted</keyword>
<reference evidence="6 7" key="1">
    <citation type="submission" date="2016-10" db="EMBL/GenBank/DDBJ databases">
        <authorList>
            <person name="Varghese N."/>
            <person name="Submissions S."/>
        </authorList>
    </citation>
    <scope>NUCLEOTIDE SEQUENCE [LARGE SCALE GENOMIC DNA]</scope>
    <source>
        <strain evidence="6 7">BS2771</strain>
    </source>
</reference>
<dbReference type="InterPro" id="IPR024079">
    <property type="entry name" value="MetalloPept_cat_dom_sf"/>
</dbReference>
<evidence type="ECO:0000256" key="3">
    <source>
        <dbReference type="ARBA" id="ARBA00022737"/>
    </source>
</evidence>
<evidence type="ECO:0000313" key="6">
    <source>
        <dbReference type="EMBL" id="SDV05007.1"/>
    </source>
</evidence>